<dbReference type="STRING" id="1409788.NC99_14830"/>
<dbReference type="Pfam" id="PF19266">
    <property type="entry name" value="CIS_tube"/>
    <property type="match status" value="1"/>
</dbReference>
<evidence type="ECO:0000313" key="3">
    <source>
        <dbReference type="Proteomes" id="UP000036958"/>
    </source>
</evidence>
<reference evidence="3" key="1">
    <citation type="submission" date="2015-07" db="EMBL/GenBank/DDBJ databases">
        <title>Genome sequencing of Sunxiuqinia dokdonensis strain SK.</title>
        <authorList>
            <person name="Ahn S."/>
            <person name="Kim B.-C."/>
        </authorList>
    </citation>
    <scope>NUCLEOTIDE SEQUENCE [LARGE SCALE GENOMIC DNA]</scope>
    <source>
        <strain evidence="3">SK</strain>
    </source>
</reference>
<accession>A0A0L8VC22</accession>
<dbReference type="Proteomes" id="UP000036958">
    <property type="component" value="Unassembled WGS sequence"/>
</dbReference>
<evidence type="ECO:0000313" key="2">
    <source>
        <dbReference type="EMBL" id="KOH45707.1"/>
    </source>
</evidence>
<sequence length="245" mass="27787">MELFTGLEGKLTKMKINVCESTEPFNPRSGDDFEYEVLVNPEQIQQKFSTVFDESQADGTTGADVRFRVQKPQNFETDLLFDGTGVLANSPLPGANILGLKTSETVDDQLTRFKNIVFKYNGDTHAPNLLQIQWGSFLFRGKLKDLTITYSLFKPDGSPLRAKAKCVFVESMADTLRAARERSESPDLTHVRILKDQENLPLMAHRIYKDPGYYREVAKANKLRSLRQIAVGTRIHFPPIDKTKR</sequence>
<organism evidence="2 3">
    <name type="scientific">Sunxiuqinia dokdonensis</name>
    <dbReference type="NCBI Taxonomy" id="1409788"/>
    <lineage>
        <taxon>Bacteria</taxon>
        <taxon>Pseudomonadati</taxon>
        <taxon>Bacteroidota</taxon>
        <taxon>Bacteroidia</taxon>
        <taxon>Marinilabiliales</taxon>
        <taxon>Prolixibacteraceae</taxon>
        <taxon>Sunxiuqinia</taxon>
    </lineage>
</organism>
<protein>
    <recommendedName>
        <fullName evidence="1">Contractile injection system tube protein N-terminal domain-containing protein</fullName>
    </recommendedName>
</protein>
<name>A0A0L8VC22_9BACT</name>
<keyword evidence="3" id="KW-1185">Reference proteome</keyword>
<dbReference type="PATRIC" id="fig|1409788.3.peg.1517"/>
<evidence type="ECO:0000259" key="1">
    <source>
        <dbReference type="Pfam" id="PF19266"/>
    </source>
</evidence>
<feature type="domain" description="Contractile injection system tube protein N-terminal" evidence="1">
    <location>
        <begin position="10"/>
        <end position="178"/>
    </location>
</feature>
<comment type="caution">
    <text evidence="2">The sequence shown here is derived from an EMBL/GenBank/DDBJ whole genome shotgun (WGS) entry which is preliminary data.</text>
</comment>
<proteinExistence type="predicted"/>
<gene>
    <name evidence="2" type="ORF">NC99_14830</name>
</gene>
<dbReference type="OrthoDB" id="9815939at2"/>
<dbReference type="RefSeq" id="WP_053181256.1">
    <property type="nucleotide sequence ID" value="NZ_LGIA01000078.1"/>
</dbReference>
<dbReference type="EMBL" id="LGIA01000078">
    <property type="protein sequence ID" value="KOH45707.1"/>
    <property type="molecule type" value="Genomic_DNA"/>
</dbReference>
<dbReference type="InterPro" id="IPR045361">
    <property type="entry name" value="CIS_tube_prot_N"/>
</dbReference>
<dbReference type="AlphaFoldDB" id="A0A0L8VC22"/>